<dbReference type="EC" id="2.7.13.3" evidence="3"/>
<dbReference type="CDD" id="cd00082">
    <property type="entry name" value="HisKA"/>
    <property type="match status" value="1"/>
</dbReference>
<comment type="subcellular location">
    <subcellularLocation>
        <location evidence="2">Membrane</location>
    </subcellularLocation>
</comment>
<dbReference type="Gene3D" id="3.40.190.10">
    <property type="entry name" value="Periplasmic binding protein-like II"/>
    <property type="match status" value="2"/>
</dbReference>
<keyword evidence="4" id="KW-0597">Phosphoprotein</keyword>
<evidence type="ECO:0000256" key="10">
    <source>
        <dbReference type="ARBA" id="ARBA00023136"/>
    </source>
</evidence>
<dbReference type="InterPro" id="IPR005467">
    <property type="entry name" value="His_kinase_dom"/>
</dbReference>
<dbReference type="InterPro" id="IPR036890">
    <property type="entry name" value="HATPase_C_sf"/>
</dbReference>
<dbReference type="InterPro" id="IPR036097">
    <property type="entry name" value="HisK_dim/P_sf"/>
</dbReference>
<evidence type="ECO:0000256" key="6">
    <source>
        <dbReference type="ARBA" id="ARBA00022692"/>
    </source>
</evidence>
<keyword evidence="7" id="KW-0418">Kinase</keyword>
<dbReference type="InterPro" id="IPR004358">
    <property type="entry name" value="Sig_transdc_His_kin-like_C"/>
</dbReference>
<dbReference type="PANTHER" id="PTHR45436:SF1">
    <property type="entry name" value="SENSOR PROTEIN QSEC"/>
    <property type="match status" value="1"/>
</dbReference>
<sequence>MPQNLAHADRRKTARAKRPVSIRKRILVFGGALLLAAAFALVVYIRDYAERASDRAFDRLLAASALTIGGAVQLEAGRVTVELPLASFAMFSGEDRIFYAVESPQGQNVTGEADLSEGLAPATGSDPVFADKAYRDDRVRVASVGRLVSTAEGTGWVTIRVAETRGERDALAREILHNALWPILLLTLLALLLLWAGIGRAFAPLLSLETHLRERSPDDLSPVELPAPSETAQLVGALNGFTARLKLARERLEALVAEAAHEVRTPLASLRAQAELALAERDPAALRRDVERIHEGAVQASQLVSQLLMDATVTHRLENQPEPTPVAPLAQEVVRRLSPDLSDRVSLSIAPDAAEAELDVDRVVLREAIRNLVDNALRYSEGEVEISIARNGPALDIAVRDRGPGIPDHEKPLVFGRFRRGEAGARIDRGGSGLGLAIVARVAEAHRGAVLLRDREGGGLAVHLRLPAEAAPASQPPAPDRRNVLALLTLLTVFASAFSAPRPAEAAADFPAREKPAAATLHILGATDTGLFSHLIRAFQAAHPTIAVAYEENESRAVYDQLVSAQRAAPDLVVSSASDLQVKLVNEGLVRPFAPTRLAAIPDWARWRSEVFGFTFEPAVIVYNTNLVKPEEAPRTHLELAELLEREPQRFLGRVGTYDVARSGVGYLLATQDQAISSYFWRLAAAFGRARVQLTASSPEILDRIATGDLAMGYNIIGSYAFARADAGAPIGIVVPDDYVLVFSRSLLIPEDAPQPELAEAFIEFALSPAGQAILAGPAALGALLPGADGRWTADRIASLGQGAVQPIRFGPSLLVGLDRQRRERFLATWQEIVSPH</sequence>
<dbReference type="Pfam" id="PF08521">
    <property type="entry name" value="2CSK_N"/>
    <property type="match status" value="1"/>
</dbReference>
<dbReference type="Pfam" id="PF13531">
    <property type="entry name" value="SBP_bac_11"/>
    <property type="match status" value="1"/>
</dbReference>
<keyword evidence="6 11" id="KW-0812">Transmembrane</keyword>
<dbReference type="Gene3D" id="3.30.565.10">
    <property type="entry name" value="Histidine kinase-like ATPase, C-terminal domain"/>
    <property type="match status" value="1"/>
</dbReference>
<evidence type="ECO:0000259" key="13">
    <source>
        <dbReference type="PROSITE" id="PS50885"/>
    </source>
</evidence>
<dbReference type="PANTHER" id="PTHR45436">
    <property type="entry name" value="SENSOR HISTIDINE KINASE YKOH"/>
    <property type="match status" value="1"/>
</dbReference>
<feature type="transmembrane region" description="Helical" evidence="11">
    <location>
        <begin position="175"/>
        <end position="198"/>
    </location>
</feature>
<dbReference type="InterPro" id="IPR003661">
    <property type="entry name" value="HisK_dim/P_dom"/>
</dbReference>
<comment type="caution">
    <text evidence="14">The sequence shown here is derived from an EMBL/GenBank/DDBJ whole genome shotgun (WGS) entry which is preliminary data.</text>
</comment>
<evidence type="ECO:0000256" key="7">
    <source>
        <dbReference type="ARBA" id="ARBA00022777"/>
    </source>
</evidence>
<dbReference type="SUPFAM" id="SSF55874">
    <property type="entry name" value="ATPase domain of HSP90 chaperone/DNA topoisomerase II/histidine kinase"/>
    <property type="match status" value="1"/>
</dbReference>
<dbReference type="SUPFAM" id="SSF53850">
    <property type="entry name" value="Periplasmic binding protein-like II"/>
    <property type="match status" value="1"/>
</dbReference>
<dbReference type="AlphaFoldDB" id="A0A175R9V9"/>
<dbReference type="InterPro" id="IPR050428">
    <property type="entry name" value="TCS_sensor_his_kinase"/>
</dbReference>
<dbReference type="STRING" id="401562.NS365_09195"/>
<dbReference type="Pfam" id="PF00512">
    <property type="entry name" value="HisKA"/>
    <property type="match status" value="1"/>
</dbReference>
<keyword evidence="8 11" id="KW-1133">Transmembrane helix</keyword>
<organism evidence="14 15">
    <name type="scientific">Aureimonas ureilytica</name>
    <dbReference type="NCBI Taxonomy" id="401562"/>
    <lineage>
        <taxon>Bacteria</taxon>
        <taxon>Pseudomonadati</taxon>
        <taxon>Pseudomonadota</taxon>
        <taxon>Alphaproteobacteria</taxon>
        <taxon>Hyphomicrobiales</taxon>
        <taxon>Aurantimonadaceae</taxon>
        <taxon>Aureimonas</taxon>
    </lineage>
</organism>
<evidence type="ECO:0000313" key="14">
    <source>
        <dbReference type="EMBL" id="KTQ96113.1"/>
    </source>
</evidence>
<evidence type="ECO:0000256" key="3">
    <source>
        <dbReference type="ARBA" id="ARBA00012438"/>
    </source>
</evidence>
<feature type="transmembrane region" description="Helical" evidence="11">
    <location>
        <begin position="26"/>
        <end position="45"/>
    </location>
</feature>
<dbReference type="SUPFAM" id="SSF47384">
    <property type="entry name" value="Homodimeric domain of signal transducing histidine kinase"/>
    <property type="match status" value="1"/>
</dbReference>
<dbReference type="GO" id="GO:0000155">
    <property type="term" value="F:phosphorelay sensor kinase activity"/>
    <property type="evidence" value="ECO:0007669"/>
    <property type="project" value="InterPro"/>
</dbReference>
<dbReference type="Gene3D" id="1.10.287.130">
    <property type="match status" value="1"/>
</dbReference>
<protein>
    <recommendedName>
        <fullName evidence="3">histidine kinase</fullName>
        <ecNumber evidence="3">2.7.13.3</ecNumber>
    </recommendedName>
</protein>
<dbReference type="GO" id="GO:0005886">
    <property type="term" value="C:plasma membrane"/>
    <property type="evidence" value="ECO:0007669"/>
    <property type="project" value="TreeGrafter"/>
</dbReference>
<dbReference type="SMART" id="SM00388">
    <property type="entry name" value="HisKA"/>
    <property type="match status" value="1"/>
</dbReference>
<dbReference type="Pfam" id="PF02518">
    <property type="entry name" value="HATPase_c"/>
    <property type="match status" value="1"/>
</dbReference>
<dbReference type="PROSITE" id="PS50885">
    <property type="entry name" value="HAMP"/>
    <property type="match status" value="1"/>
</dbReference>
<dbReference type="InterPro" id="IPR003594">
    <property type="entry name" value="HATPase_dom"/>
</dbReference>
<dbReference type="PRINTS" id="PR00344">
    <property type="entry name" value="BCTRLSENSOR"/>
</dbReference>
<evidence type="ECO:0000256" key="8">
    <source>
        <dbReference type="ARBA" id="ARBA00022989"/>
    </source>
</evidence>
<evidence type="ECO:0000259" key="12">
    <source>
        <dbReference type="PROSITE" id="PS50109"/>
    </source>
</evidence>
<comment type="catalytic activity">
    <reaction evidence="1">
        <text>ATP + protein L-histidine = ADP + protein N-phospho-L-histidine.</text>
        <dbReference type="EC" id="2.7.13.3"/>
    </reaction>
</comment>
<feature type="domain" description="HAMP" evidence="13">
    <location>
        <begin position="199"/>
        <end position="250"/>
    </location>
</feature>
<keyword evidence="5" id="KW-0808">Transferase</keyword>
<dbReference type="Proteomes" id="UP000078272">
    <property type="component" value="Unassembled WGS sequence"/>
</dbReference>
<name>A0A175R9V9_9HYPH</name>
<dbReference type="OrthoDB" id="8673316at2"/>
<dbReference type="PATRIC" id="fig|401562.3.peg.1116"/>
<keyword evidence="9" id="KW-0902">Two-component regulatory system</keyword>
<feature type="domain" description="Histidine kinase" evidence="12">
    <location>
        <begin position="258"/>
        <end position="470"/>
    </location>
</feature>
<keyword evidence="10 11" id="KW-0472">Membrane</keyword>
<evidence type="ECO:0000256" key="1">
    <source>
        <dbReference type="ARBA" id="ARBA00000085"/>
    </source>
</evidence>
<dbReference type="InterPro" id="IPR003660">
    <property type="entry name" value="HAMP_dom"/>
</dbReference>
<proteinExistence type="predicted"/>
<dbReference type="SMART" id="SM00387">
    <property type="entry name" value="HATPase_c"/>
    <property type="match status" value="1"/>
</dbReference>
<evidence type="ECO:0000256" key="4">
    <source>
        <dbReference type="ARBA" id="ARBA00022553"/>
    </source>
</evidence>
<dbReference type="InterPro" id="IPR013727">
    <property type="entry name" value="2CSK_N"/>
</dbReference>
<evidence type="ECO:0000256" key="2">
    <source>
        <dbReference type="ARBA" id="ARBA00004370"/>
    </source>
</evidence>
<evidence type="ECO:0000256" key="11">
    <source>
        <dbReference type="SAM" id="Phobius"/>
    </source>
</evidence>
<dbReference type="EMBL" id="LDPZ01000017">
    <property type="protein sequence ID" value="KTQ96113.1"/>
    <property type="molecule type" value="Genomic_DNA"/>
</dbReference>
<dbReference type="RefSeq" id="WP_058634658.1">
    <property type="nucleotide sequence ID" value="NZ_LDPZ01000017.1"/>
</dbReference>
<evidence type="ECO:0000256" key="5">
    <source>
        <dbReference type="ARBA" id="ARBA00022679"/>
    </source>
</evidence>
<gene>
    <name evidence="14" type="ORF">NS226_08705</name>
</gene>
<evidence type="ECO:0000256" key="9">
    <source>
        <dbReference type="ARBA" id="ARBA00023012"/>
    </source>
</evidence>
<accession>A0A175R9V9</accession>
<evidence type="ECO:0000313" key="15">
    <source>
        <dbReference type="Proteomes" id="UP000078272"/>
    </source>
</evidence>
<dbReference type="PROSITE" id="PS50109">
    <property type="entry name" value="HIS_KIN"/>
    <property type="match status" value="1"/>
</dbReference>
<reference evidence="14 15" key="1">
    <citation type="journal article" date="2016" name="Front. Microbiol.">
        <title>Genomic Resource of Rice Seed Associated Bacteria.</title>
        <authorList>
            <person name="Midha S."/>
            <person name="Bansal K."/>
            <person name="Sharma S."/>
            <person name="Kumar N."/>
            <person name="Patil P.P."/>
            <person name="Chaudhry V."/>
            <person name="Patil P.B."/>
        </authorList>
    </citation>
    <scope>NUCLEOTIDE SEQUENCE [LARGE SCALE GENOMIC DNA]</scope>
    <source>
        <strain evidence="14 15">NS226</strain>
    </source>
</reference>